<dbReference type="GO" id="GO:0009288">
    <property type="term" value="C:bacterial-type flagellum"/>
    <property type="evidence" value="ECO:0007669"/>
    <property type="project" value="InterPro"/>
</dbReference>
<dbReference type="Proteomes" id="UP000075666">
    <property type="component" value="Unassembled WGS sequence"/>
</dbReference>
<evidence type="ECO:0000259" key="2">
    <source>
        <dbReference type="Pfam" id="PF00669"/>
    </source>
</evidence>
<sequence>MIVNGNGLSKLLNNKMKRTQNSLEKTLGKISTGQRIRSAADDASSLAISQKMLALTRGSQQAIRNVQDAGSLVQVADGAMQEMANILQRVRELTIQAMNGTNTQVNGSLNSLRDADTIVIQNEIDSLKKI</sequence>
<evidence type="ECO:0000256" key="1">
    <source>
        <dbReference type="ARBA" id="ARBA00020110"/>
    </source>
</evidence>
<dbReference type="PANTHER" id="PTHR42792">
    <property type="entry name" value="FLAGELLIN"/>
    <property type="match status" value="1"/>
</dbReference>
<feature type="domain" description="Flagellin N-terminal" evidence="2">
    <location>
        <begin position="3"/>
        <end position="111"/>
    </location>
</feature>
<dbReference type="OrthoDB" id="2791545at2"/>
<dbReference type="GO" id="GO:0005198">
    <property type="term" value="F:structural molecule activity"/>
    <property type="evidence" value="ECO:0007669"/>
    <property type="project" value="InterPro"/>
</dbReference>
<dbReference type="STRING" id="46224.B4102_3549"/>
<dbReference type="Gene3D" id="1.20.1330.10">
    <property type="entry name" value="f41 fragment of flagellin, N-terminal domain"/>
    <property type="match status" value="1"/>
</dbReference>
<organism evidence="3 4">
    <name type="scientific">Heyndrickxia sporothermodurans</name>
    <dbReference type="NCBI Taxonomy" id="46224"/>
    <lineage>
        <taxon>Bacteria</taxon>
        <taxon>Bacillati</taxon>
        <taxon>Bacillota</taxon>
        <taxon>Bacilli</taxon>
        <taxon>Bacillales</taxon>
        <taxon>Bacillaceae</taxon>
        <taxon>Heyndrickxia</taxon>
    </lineage>
</organism>
<dbReference type="PANTHER" id="PTHR42792:SF2">
    <property type="entry name" value="FLAGELLIN"/>
    <property type="match status" value="1"/>
</dbReference>
<evidence type="ECO:0000313" key="3">
    <source>
        <dbReference type="EMBL" id="KYC96143.1"/>
    </source>
</evidence>
<dbReference type="RefSeq" id="WP_066234301.1">
    <property type="nucleotide sequence ID" value="NZ_LQYN01000092.1"/>
</dbReference>
<accession>A0A150KME8</accession>
<dbReference type="PRINTS" id="PR00207">
    <property type="entry name" value="FLAGELLIN"/>
</dbReference>
<dbReference type="InterPro" id="IPR001029">
    <property type="entry name" value="Flagellin_N"/>
</dbReference>
<dbReference type="Pfam" id="PF00669">
    <property type="entry name" value="Flagellin_N"/>
    <property type="match status" value="1"/>
</dbReference>
<dbReference type="PATRIC" id="fig|46224.3.peg.48"/>
<protein>
    <recommendedName>
        <fullName evidence="1">Flagellin</fullName>
    </recommendedName>
</protein>
<comment type="caution">
    <text evidence="3">The sequence shown here is derived from an EMBL/GenBank/DDBJ whole genome shotgun (WGS) entry which is preliminary data.</text>
</comment>
<dbReference type="InterPro" id="IPR001492">
    <property type="entry name" value="Flagellin"/>
</dbReference>
<dbReference type="EMBL" id="LQYN01000092">
    <property type="protein sequence ID" value="KYC96143.1"/>
    <property type="molecule type" value="Genomic_DNA"/>
</dbReference>
<gene>
    <name evidence="3" type="ORF">B4102_3549</name>
</gene>
<reference evidence="3 4" key="1">
    <citation type="submission" date="2016-01" db="EMBL/GenBank/DDBJ databases">
        <title>Genome Sequences of Twelve Sporeforming Bacillus Species Isolated from Foods.</title>
        <authorList>
            <person name="Berendsen E.M."/>
            <person name="Wells-Bennik M.H."/>
            <person name="Krawcyk A.O."/>
            <person name="De Jong A."/>
            <person name="Holsappel S."/>
            <person name="Eijlander R.T."/>
            <person name="Kuipers O.P."/>
        </authorList>
    </citation>
    <scope>NUCLEOTIDE SEQUENCE [LARGE SCALE GENOMIC DNA]</scope>
    <source>
        <strain evidence="3 4">B4102</strain>
    </source>
</reference>
<name>A0A150KME8_9BACI</name>
<dbReference type="SUPFAM" id="SSF64518">
    <property type="entry name" value="Phase 1 flagellin"/>
    <property type="match status" value="1"/>
</dbReference>
<keyword evidence="4" id="KW-1185">Reference proteome</keyword>
<evidence type="ECO:0000313" key="4">
    <source>
        <dbReference type="Proteomes" id="UP000075666"/>
    </source>
</evidence>
<proteinExistence type="predicted"/>
<dbReference type="AlphaFoldDB" id="A0A150KME8"/>